<dbReference type="PANTHER" id="PTHR10937">
    <property type="entry name" value="GLUCOSAMINE--FRUCTOSE-6-PHOSPHATE AMINOTRANSFERASE, ISOMERIZING"/>
    <property type="match status" value="1"/>
</dbReference>
<evidence type="ECO:0000256" key="1">
    <source>
        <dbReference type="ARBA" id="ARBA00022737"/>
    </source>
</evidence>
<feature type="domain" description="SIS" evidence="2">
    <location>
        <begin position="190"/>
        <end position="327"/>
    </location>
</feature>
<organism evidence="3">
    <name type="scientific">freshwater metagenome</name>
    <dbReference type="NCBI Taxonomy" id="449393"/>
    <lineage>
        <taxon>unclassified sequences</taxon>
        <taxon>metagenomes</taxon>
        <taxon>ecological metagenomes</taxon>
    </lineage>
</organism>
<name>A0A6J6LSI4_9ZZZZ</name>
<evidence type="ECO:0000313" key="3">
    <source>
        <dbReference type="EMBL" id="CAB4663455.1"/>
    </source>
</evidence>
<reference evidence="3" key="1">
    <citation type="submission" date="2020-05" db="EMBL/GenBank/DDBJ databases">
        <authorList>
            <person name="Chiriac C."/>
            <person name="Salcher M."/>
            <person name="Ghai R."/>
            <person name="Kavagutti S V."/>
        </authorList>
    </citation>
    <scope>NUCLEOTIDE SEQUENCE</scope>
</reference>
<dbReference type="PROSITE" id="PS51464">
    <property type="entry name" value="SIS"/>
    <property type="match status" value="2"/>
</dbReference>
<sequence>MLSEIREQPEALSRTIPKLRAQNSSVKKVARDCKRIVLFARGSSDNAAAYGLYTFPALTGRLATLGTPSIATNYRTEIDLAGTLVIVISQSGQTQEIIETAQWSKSHGARVIGITNFDDSPLATIADEVLVTDAGPERAVPATKTFLTQLLAIASICAALGDTEGIWKVIERLPQITADSLGYHSACSQIGSKLAEFPSCIVTSRGFATTVALEVALKLQEAALLPALGLSRADLVHGPAALLGPNCPALIFAAPTDPSTAPELEKIAERCRVQEAQVFTVGGQNREMWPRSADATPAWICPFPLVVLGQQIAEAVAVQRGFDPDAPRHLTKVTQT</sequence>
<dbReference type="CDD" id="cd05009">
    <property type="entry name" value="SIS_GlmS_GlmD_2"/>
    <property type="match status" value="1"/>
</dbReference>
<keyword evidence="1" id="KW-0677">Repeat</keyword>
<protein>
    <submittedName>
        <fullName evidence="3">Unannotated protein</fullName>
    </submittedName>
</protein>
<proteinExistence type="predicted"/>
<dbReference type="InterPro" id="IPR001347">
    <property type="entry name" value="SIS_dom"/>
</dbReference>
<dbReference type="Gene3D" id="3.40.50.10490">
    <property type="entry name" value="Glucose-6-phosphate isomerase like protein, domain 1"/>
    <property type="match status" value="2"/>
</dbReference>
<evidence type="ECO:0000259" key="2">
    <source>
        <dbReference type="PROSITE" id="PS51464"/>
    </source>
</evidence>
<dbReference type="SUPFAM" id="SSF53697">
    <property type="entry name" value="SIS domain"/>
    <property type="match status" value="1"/>
</dbReference>
<dbReference type="GO" id="GO:0097367">
    <property type="term" value="F:carbohydrate derivative binding"/>
    <property type="evidence" value="ECO:0007669"/>
    <property type="project" value="InterPro"/>
</dbReference>
<dbReference type="EMBL" id="CAEZWW010000013">
    <property type="protein sequence ID" value="CAB4663455.1"/>
    <property type="molecule type" value="Genomic_DNA"/>
</dbReference>
<dbReference type="InterPro" id="IPR046348">
    <property type="entry name" value="SIS_dom_sf"/>
</dbReference>
<dbReference type="Pfam" id="PF01380">
    <property type="entry name" value="SIS"/>
    <property type="match status" value="1"/>
</dbReference>
<gene>
    <name evidence="3" type="ORF">UFOPK2310_00212</name>
</gene>
<accession>A0A6J6LSI4</accession>
<dbReference type="CDD" id="cd05008">
    <property type="entry name" value="SIS_GlmS_GlmD_1"/>
    <property type="match status" value="1"/>
</dbReference>
<dbReference type="PANTHER" id="PTHR10937:SF8">
    <property type="entry name" value="AMINOTRANSFERASE-RELATED"/>
    <property type="match status" value="1"/>
</dbReference>
<dbReference type="GO" id="GO:1901135">
    <property type="term" value="P:carbohydrate derivative metabolic process"/>
    <property type="evidence" value="ECO:0007669"/>
    <property type="project" value="InterPro"/>
</dbReference>
<dbReference type="InterPro" id="IPR035490">
    <property type="entry name" value="GlmS/FrlB_SIS"/>
</dbReference>
<feature type="domain" description="SIS" evidence="2">
    <location>
        <begin position="25"/>
        <end position="166"/>
    </location>
</feature>
<dbReference type="AlphaFoldDB" id="A0A6J6LSI4"/>
<dbReference type="InterPro" id="IPR035466">
    <property type="entry name" value="GlmS/AgaS_SIS"/>
</dbReference>